<dbReference type="PANTHER" id="PTHR43023:SF6">
    <property type="entry name" value="INTERMEMBRANE PHOSPHOLIPID TRANSPORT SYSTEM ATP-BINDING PROTEIN MLAF"/>
    <property type="match status" value="1"/>
</dbReference>
<evidence type="ECO:0000256" key="2">
    <source>
        <dbReference type="ARBA" id="ARBA00022741"/>
    </source>
</evidence>
<protein>
    <submittedName>
        <fullName evidence="5">ATP-binding cassette domain-containing protein</fullName>
    </submittedName>
</protein>
<dbReference type="PANTHER" id="PTHR43023">
    <property type="entry name" value="PROTEIN TRIGALACTOSYLDIACYLGLYCEROL 3, CHLOROPLASTIC"/>
    <property type="match status" value="1"/>
</dbReference>
<dbReference type="InterPro" id="IPR003593">
    <property type="entry name" value="AAA+_ATPase"/>
</dbReference>
<evidence type="ECO:0000256" key="3">
    <source>
        <dbReference type="ARBA" id="ARBA00022840"/>
    </source>
</evidence>
<dbReference type="SUPFAM" id="SSF55073">
    <property type="entry name" value="Nucleotide cyclase"/>
    <property type="match status" value="1"/>
</dbReference>
<feature type="domain" description="ABC transporter" evidence="4">
    <location>
        <begin position="8"/>
        <end position="244"/>
    </location>
</feature>
<dbReference type="Pfam" id="PF00990">
    <property type="entry name" value="GGDEF"/>
    <property type="match status" value="1"/>
</dbReference>
<keyword evidence="2" id="KW-0547">Nucleotide-binding</keyword>
<keyword evidence="1" id="KW-0813">Transport</keyword>
<evidence type="ECO:0000259" key="4">
    <source>
        <dbReference type="PROSITE" id="PS50893"/>
    </source>
</evidence>
<name>A0A7V2WTA6_9BACT</name>
<dbReference type="PROSITE" id="PS00211">
    <property type="entry name" value="ABC_TRANSPORTER_1"/>
    <property type="match status" value="1"/>
</dbReference>
<dbReference type="InterPro" id="IPR029787">
    <property type="entry name" value="Nucleotide_cyclase"/>
</dbReference>
<dbReference type="GO" id="GO:0016887">
    <property type="term" value="F:ATP hydrolysis activity"/>
    <property type="evidence" value="ECO:0007669"/>
    <property type="project" value="InterPro"/>
</dbReference>
<dbReference type="GO" id="GO:0005524">
    <property type="term" value="F:ATP binding"/>
    <property type="evidence" value="ECO:0007669"/>
    <property type="project" value="UniProtKB-KW"/>
</dbReference>
<dbReference type="Gene3D" id="3.30.70.270">
    <property type="match status" value="1"/>
</dbReference>
<dbReference type="EMBL" id="DRND01000334">
    <property type="protein sequence ID" value="HFC47065.1"/>
    <property type="molecule type" value="Genomic_DNA"/>
</dbReference>
<sequence>MTEQTPLIEFVRVKKAFGTKVVLDEVSCSFYEGQITTIIGKSGVGKSVFLKHIVGLLEPDSGEIRVNGVPLHQLDKESLRRFKRSISYMFQNNALFDSMTVYENIALPLVERRQLSKDQIVKKVKSRVDQLELSDVLDKYPSQISGGMQKRVALARALVTEPKVVLFDEPTAGLDPLRKNAVFSMVHHYQKAFGFTGIIVSHDIPDVFYISDRVAILDGGKIIFEGSPMELEQSSDPIVKLFIGGEMGLIDQLTGLLTRTEMEQRLPKEFALSRAKNQPLKVALFSVGNLEEIDEHVGHIASHKIFQCLANEITEYFGPEIIAGRCGPNDILVLFPLNGKAPEKDANIEGFAKRLRQKPFMKKDSYPNVCRDFHILFAMGQFEQEMSFDGLVAALKKGQREMASLKCGRVQEKKR</sequence>
<dbReference type="PROSITE" id="PS50893">
    <property type="entry name" value="ABC_TRANSPORTER_2"/>
    <property type="match status" value="1"/>
</dbReference>
<accession>A0A7V2WTA6</accession>
<comment type="caution">
    <text evidence="5">The sequence shown here is derived from an EMBL/GenBank/DDBJ whole genome shotgun (WGS) entry which is preliminary data.</text>
</comment>
<dbReference type="SMART" id="SM00382">
    <property type="entry name" value="AAA"/>
    <property type="match status" value="1"/>
</dbReference>
<dbReference type="InterPro" id="IPR027417">
    <property type="entry name" value="P-loop_NTPase"/>
</dbReference>
<dbReference type="InterPro" id="IPR000160">
    <property type="entry name" value="GGDEF_dom"/>
</dbReference>
<evidence type="ECO:0000256" key="1">
    <source>
        <dbReference type="ARBA" id="ARBA00022448"/>
    </source>
</evidence>
<proteinExistence type="predicted"/>
<dbReference type="Pfam" id="PF00005">
    <property type="entry name" value="ABC_tran"/>
    <property type="match status" value="1"/>
</dbReference>
<reference evidence="5" key="1">
    <citation type="journal article" date="2020" name="mSystems">
        <title>Genome- and Community-Level Interaction Insights into Carbon Utilization and Element Cycling Functions of Hydrothermarchaeota in Hydrothermal Sediment.</title>
        <authorList>
            <person name="Zhou Z."/>
            <person name="Liu Y."/>
            <person name="Xu W."/>
            <person name="Pan J."/>
            <person name="Luo Z.H."/>
            <person name="Li M."/>
        </authorList>
    </citation>
    <scope>NUCLEOTIDE SEQUENCE [LARGE SCALE GENOMIC DNA]</scope>
    <source>
        <strain evidence="5">HyVt-503</strain>
    </source>
</reference>
<gene>
    <name evidence="5" type="ORF">ENJ63_04205</name>
</gene>
<dbReference type="InterPro" id="IPR003439">
    <property type="entry name" value="ABC_transporter-like_ATP-bd"/>
</dbReference>
<evidence type="ECO:0000313" key="5">
    <source>
        <dbReference type="EMBL" id="HFC47065.1"/>
    </source>
</evidence>
<dbReference type="Proteomes" id="UP000885797">
    <property type="component" value="Unassembled WGS sequence"/>
</dbReference>
<dbReference type="Gene3D" id="3.40.50.300">
    <property type="entry name" value="P-loop containing nucleotide triphosphate hydrolases"/>
    <property type="match status" value="1"/>
</dbReference>
<dbReference type="SUPFAM" id="SSF52540">
    <property type="entry name" value="P-loop containing nucleoside triphosphate hydrolases"/>
    <property type="match status" value="1"/>
</dbReference>
<organism evidence="5">
    <name type="scientific">Dissulfuribacter thermophilus</name>
    <dbReference type="NCBI Taxonomy" id="1156395"/>
    <lineage>
        <taxon>Bacteria</taxon>
        <taxon>Pseudomonadati</taxon>
        <taxon>Thermodesulfobacteriota</taxon>
        <taxon>Dissulfuribacteria</taxon>
        <taxon>Dissulfuribacterales</taxon>
        <taxon>Dissulfuribacteraceae</taxon>
        <taxon>Dissulfuribacter</taxon>
    </lineage>
</organism>
<dbReference type="InterPro" id="IPR043128">
    <property type="entry name" value="Rev_trsase/Diguanyl_cyclase"/>
</dbReference>
<dbReference type="AlphaFoldDB" id="A0A7V2WTA6"/>
<keyword evidence="3 5" id="KW-0067">ATP-binding</keyword>
<dbReference type="InterPro" id="IPR017871">
    <property type="entry name" value="ABC_transporter-like_CS"/>
</dbReference>